<accession>A0A1H7TZF3</accession>
<evidence type="ECO:0000313" key="2">
    <source>
        <dbReference type="Proteomes" id="UP000199297"/>
    </source>
</evidence>
<keyword evidence="2" id="KW-1185">Reference proteome</keyword>
<proteinExistence type="predicted"/>
<dbReference type="STRING" id="641665.GCA_002104455_02219"/>
<dbReference type="Proteomes" id="UP000199297">
    <property type="component" value="Unassembled WGS sequence"/>
</dbReference>
<dbReference type="EMBL" id="FOBI01000031">
    <property type="protein sequence ID" value="SEL90220.1"/>
    <property type="molecule type" value="Genomic_DNA"/>
</dbReference>
<protein>
    <submittedName>
        <fullName evidence="1">Uncharacterized protein</fullName>
    </submittedName>
</protein>
<name>A0A1H7TZF3_9GAMM</name>
<sequence length="193" mass="21404">MMEKEILNIFESKADEAFDEMFDSLQALLRPHLSIMKLTFDNGKLRLTAEDELNPVCIDVYSAFKQIVGRCGALVGAAGKTAQRTVIINELVLAKNDGVDITPAVANNVCKSLLGRGCSKKVLAEHFSQKNRTAADKSLCFSDKKQKERLEKVTTGLDDQVKTLKGAIRIIRLNKSLNFVSRWSGDISLRSDK</sequence>
<organism evidence="1 2">
    <name type="scientific">Colwellia chukchiensis</name>
    <dbReference type="NCBI Taxonomy" id="641665"/>
    <lineage>
        <taxon>Bacteria</taxon>
        <taxon>Pseudomonadati</taxon>
        <taxon>Pseudomonadota</taxon>
        <taxon>Gammaproteobacteria</taxon>
        <taxon>Alteromonadales</taxon>
        <taxon>Colwelliaceae</taxon>
        <taxon>Colwellia</taxon>
    </lineage>
</organism>
<dbReference type="AlphaFoldDB" id="A0A1H7TZF3"/>
<dbReference type="RefSeq" id="WP_139175643.1">
    <property type="nucleotide sequence ID" value="NZ_FOBI01000031.1"/>
</dbReference>
<evidence type="ECO:0000313" key="1">
    <source>
        <dbReference type="EMBL" id="SEL90220.1"/>
    </source>
</evidence>
<gene>
    <name evidence="1" type="ORF">SAMN05216262_13118</name>
</gene>
<reference evidence="2" key="1">
    <citation type="submission" date="2016-10" db="EMBL/GenBank/DDBJ databases">
        <authorList>
            <person name="Varghese N."/>
            <person name="Submissions S."/>
        </authorList>
    </citation>
    <scope>NUCLEOTIDE SEQUENCE [LARGE SCALE GENOMIC DNA]</scope>
    <source>
        <strain evidence="2">CGMCC 1.9127</strain>
    </source>
</reference>